<dbReference type="AlphaFoldDB" id="A0AAJ0CLY8"/>
<organism evidence="2 3">
    <name type="scientific">Conoideocrella luteorostrata</name>
    <dbReference type="NCBI Taxonomy" id="1105319"/>
    <lineage>
        <taxon>Eukaryota</taxon>
        <taxon>Fungi</taxon>
        <taxon>Dikarya</taxon>
        <taxon>Ascomycota</taxon>
        <taxon>Pezizomycotina</taxon>
        <taxon>Sordariomycetes</taxon>
        <taxon>Hypocreomycetidae</taxon>
        <taxon>Hypocreales</taxon>
        <taxon>Clavicipitaceae</taxon>
        <taxon>Conoideocrella</taxon>
    </lineage>
</organism>
<dbReference type="Proteomes" id="UP001251528">
    <property type="component" value="Unassembled WGS sequence"/>
</dbReference>
<accession>A0AAJ0CLY8</accession>
<gene>
    <name evidence="2" type="ORF">QQS21_008213</name>
</gene>
<comment type="caution">
    <text evidence="2">The sequence shown here is derived from an EMBL/GenBank/DDBJ whole genome shotgun (WGS) entry which is preliminary data.</text>
</comment>
<sequence>MPEDNIKTGRVRGSGKPPRHNLSSILCKKDEAHGWYKANLGPANITPVIPDCPKCVSETWKSQRAEQAQRAKMAGRAGKAGQVWDAKKG</sequence>
<feature type="region of interest" description="Disordered" evidence="1">
    <location>
        <begin position="1"/>
        <end position="22"/>
    </location>
</feature>
<reference evidence="2" key="1">
    <citation type="submission" date="2023-06" db="EMBL/GenBank/DDBJ databases">
        <title>Conoideocrella luteorostrata (Hypocreales: Clavicipitaceae), a potential biocontrol fungus for elongate hemlock scale in United States Christmas tree production areas.</title>
        <authorList>
            <person name="Barrett H."/>
            <person name="Lovett B."/>
            <person name="Macias A.M."/>
            <person name="Stajich J.E."/>
            <person name="Kasson M.T."/>
        </authorList>
    </citation>
    <scope>NUCLEOTIDE SEQUENCE</scope>
    <source>
        <strain evidence="2">ARSEF 14590</strain>
    </source>
</reference>
<keyword evidence="3" id="KW-1185">Reference proteome</keyword>
<dbReference type="EMBL" id="JASWJB010000182">
    <property type="protein sequence ID" value="KAK2594064.1"/>
    <property type="molecule type" value="Genomic_DNA"/>
</dbReference>
<evidence type="ECO:0000313" key="3">
    <source>
        <dbReference type="Proteomes" id="UP001251528"/>
    </source>
</evidence>
<evidence type="ECO:0000313" key="2">
    <source>
        <dbReference type="EMBL" id="KAK2594064.1"/>
    </source>
</evidence>
<name>A0AAJ0CLY8_9HYPO</name>
<evidence type="ECO:0000256" key="1">
    <source>
        <dbReference type="SAM" id="MobiDB-lite"/>
    </source>
</evidence>
<proteinExistence type="predicted"/>
<protein>
    <submittedName>
        <fullName evidence="2">Uncharacterized protein</fullName>
    </submittedName>
</protein>